<keyword evidence="1" id="KW-0472">Membrane</keyword>
<dbReference type="GeneID" id="82847745"/>
<comment type="caution">
    <text evidence="2">The sequence shown here is derived from an EMBL/GenBank/DDBJ whole genome shotgun (WGS) entry which is preliminary data.</text>
</comment>
<organism evidence="2 3">
    <name type="scientific">Lactobacillus hominis DSM 23910 = CRBIP 24.179</name>
    <dbReference type="NCBI Taxonomy" id="1423758"/>
    <lineage>
        <taxon>Bacteria</taxon>
        <taxon>Bacillati</taxon>
        <taxon>Bacillota</taxon>
        <taxon>Bacilli</taxon>
        <taxon>Lactobacillales</taxon>
        <taxon>Lactobacillaceae</taxon>
        <taxon>Lactobacillus</taxon>
    </lineage>
</organism>
<feature type="transmembrane region" description="Helical" evidence="1">
    <location>
        <begin position="101"/>
        <end position="125"/>
    </location>
</feature>
<dbReference type="STRING" id="1423758.FC41_GL001559"/>
<accession>I7JVB4</accession>
<keyword evidence="1" id="KW-0812">Transmembrane</keyword>
<evidence type="ECO:0000313" key="2">
    <source>
        <dbReference type="EMBL" id="CCI82541.1"/>
    </source>
</evidence>
<proteinExistence type="predicted"/>
<feature type="transmembrane region" description="Helical" evidence="1">
    <location>
        <begin position="168"/>
        <end position="187"/>
    </location>
</feature>
<name>I7JVB4_9LACO</name>
<gene>
    <name evidence="2" type="ORF">BN55_05430</name>
</gene>
<keyword evidence="1" id="KW-1133">Transmembrane helix</keyword>
<feature type="transmembrane region" description="Helical" evidence="1">
    <location>
        <begin position="12"/>
        <end position="34"/>
    </location>
</feature>
<dbReference type="Pfam" id="PF04854">
    <property type="entry name" value="DUF624"/>
    <property type="match status" value="1"/>
</dbReference>
<dbReference type="eggNOG" id="COG5578">
    <property type="taxonomic scope" value="Bacteria"/>
</dbReference>
<reference evidence="2 3" key="1">
    <citation type="submission" date="2012-06" db="EMBL/GenBank/DDBJ databases">
        <title>Draft Genome Sequence of Lactobacillus hominis Strain CRBIP 24.179T, isolated from human intestine.</title>
        <authorList>
            <person name="Cousin S."/>
            <person name="Ma L."/>
            <person name="Bizet C."/>
            <person name="Loux V."/>
            <person name="Bouchier C."/>
            <person name="Clermont D."/>
            <person name="Creno S."/>
        </authorList>
    </citation>
    <scope>NUCLEOTIDE SEQUENCE [LARGE SCALE GENOMIC DNA]</scope>
    <source>
        <strain evidence="3">CRBIP 24.179T</strain>
    </source>
</reference>
<dbReference type="AlphaFoldDB" id="I7JVB4"/>
<evidence type="ECO:0000256" key="1">
    <source>
        <dbReference type="SAM" id="Phobius"/>
    </source>
</evidence>
<keyword evidence="3" id="KW-1185">Reference proteome</keyword>
<sequence>MLGRMTQRAFVAIYVLMILNLAFWLFSLIGLFILGIGPALRTITEVFLNHKFEYHNYHFKEMWQIYKKYFWIANGHFYSFFGIELFLFYDLYLTSQIKNMWMLPVIFLLVFVMITLTVVGIYTLIIESTFDVEFKNAVKLAFVAFFSDFKDLLKFIAGLVVIGALTKFWPGFLLFLTVSTIIVWGAFSSKKWIGAIIDQLEAD</sequence>
<protein>
    <submittedName>
        <fullName evidence="2">Predicted membrane protein</fullName>
    </submittedName>
</protein>
<dbReference type="RefSeq" id="WP_008471653.1">
    <property type="nucleotide sequence ID" value="NZ_AYZP01000004.1"/>
</dbReference>
<feature type="transmembrane region" description="Helical" evidence="1">
    <location>
        <begin position="69"/>
        <end position="89"/>
    </location>
</feature>
<dbReference type="OrthoDB" id="1650985at2"/>
<dbReference type="EMBL" id="CAKE01000025">
    <property type="protein sequence ID" value="CCI82541.1"/>
    <property type="molecule type" value="Genomic_DNA"/>
</dbReference>
<dbReference type="PATRIC" id="fig|1423758.3.peg.1583"/>
<evidence type="ECO:0000313" key="3">
    <source>
        <dbReference type="Proteomes" id="UP000009320"/>
    </source>
</evidence>
<dbReference type="InterPro" id="IPR006938">
    <property type="entry name" value="DUF624"/>
</dbReference>
<dbReference type="Proteomes" id="UP000009320">
    <property type="component" value="Unassembled WGS sequence"/>
</dbReference>